<accession>A0ABV1SEU1</accession>
<comment type="caution">
    <text evidence="2">The sequence shown here is derived from an EMBL/GenBank/DDBJ whole genome shotgun (WGS) entry which is preliminary data.</text>
</comment>
<dbReference type="RefSeq" id="WP_339112612.1">
    <property type="nucleotide sequence ID" value="NZ_JAYWLC010000004.1"/>
</dbReference>
<dbReference type="InterPro" id="IPR039315">
    <property type="entry name" value="CheW"/>
</dbReference>
<evidence type="ECO:0000313" key="2">
    <source>
        <dbReference type="EMBL" id="MER5171412.1"/>
    </source>
</evidence>
<dbReference type="PANTHER" id="PTHR22617">
    <property type="entry name" value="CHEMOTAXIS SENSOR HISTIDINE KINASE-RELATED"/>
    <property type="match status" value="1"/>
</dbReference>
<dbReference type="SUPFAM" id="SSF50341">
    <property type="entry name" value="CheW-like"/>
    <property type="match status" value="1"/>
</dbReference>
<proteinExistence type="predicted"/>
<organism evidence="2 3">
    <name type="scientific">Thioclava kandeliae</name>
    <dbReference type="NCBI Taxonomy" id="3070818"/>
    <lineage>
        <taxon>Bacteria</taxon>
        <taxon>Pseudomonadati</taxon>
        <taxon>Pseudomonadota</taxon>
        <taxon>Alphaproteobacteria</taxon>
        <taxon>Rhodobacterales</taxon>
        <taxon>Paracoccaceae</taxon>
        <taxon>Thioclava</taxon>
    </lineage>
</organism>
<gene>
    <name evidence="2" type="ORF">VSX56_06445</name>
</gene>
<name>A0ABV1SEU1_9RHOB</name>
<dbReference type="Gene3D" id="2.40.50.180">
    <property type="entry name" value="CheA-289, Domain 4"/>
    <property type="match status" value="1"/>
</dbReference>
<dbReference type="InterPro" id="IPR002545">
    <property type="entry name" value="CheW-lke_dom"/>
</dbReference>
<dbReference type="Pfam" id="PF01584">
    <property type="entry name" value="CheW"/>
    <property type="match status" value="1"/>
</dbReference>
<evidence type="ECO:0000259" key="1">
    <source>
        <dbReference type="PROSITE" id="PS50851"/>
    </source>
</evidence>
<dbReference type="InterPro" id="IPR036061">
    <property type="entry name" value="CheW-like_dom_sf"/>
</dbReference>
<dbReference type="PANTHER" id="PTHR22617:SF23">
    <property type="entry name" value="CHEMOTAXIS PROTEIN CHEW"/>
    <property type="match status" value="1"/>
</dbReference>
<dbReference type="EMBL" id="JAYWLC010000004">
    <property type="protein sequence ID" value="MER5171412.1"/>
    <property type="molecule type" value="Genomic_DNA"/>
</dbReference>
<dbReference type="Gene3D" id="2.30.30.40">
    <property type="entry name" value="SH3 Domains"/>
    <property type="match status" value="1"/>
</dbReference>
<evidence type="ECO:0000313" key="3">
    <source>
        <dbReference type="Proteomes" id="UP001438953"/>
    </source>
</evidence>
<dbReference type="PROSITE" id="PS50851">
    <property type="entry name" value="CHEW"/>
    <property type="match status" value="1"/>
</dbReference>
<sequence>MMKVVTLILGTETLAIPTSALREILEPVPVTRVPQAGRFATGLINVRGGVVPLADLRIALNMKTREPDENTRMLVLDIPLAGEVTTVAVLADRVLDVTDIDDGAIDPIPEVGMRWPPDFVKGIALMDEKFVIIPDLERIFAIAVPGSAAHSQNEQEPAKCV</sequence>
<dbReference type="Proteomes" id="UP001438953">
    <property type="component" value="Unassembled WGS sequence"/>
</dbReference>
<reference evidence="2 3" key="1">
    <citation type="submission" date="2024-06" db="EMBL/GenBank/DDBJ databases">
        <title>Thioclava kandeliae sp. nov. from a rhizosphere soil sample of Kandelia candel in a mangrove.</title>
        <authorList>
            <person name="Mu T."/>
        </authorList>
    </citation>
    <scope>NUCLEOTIDE SEQUENCE [LARGE SCALE GENOMIC DNA]</scope>
    <source>
        <strain evidence="2 3">CPCC 100088</strain>
    </source>
</reference>
<dbReference type="SMART" id="SM00260">
    <property type="entry name" value="CheW"/>
    <property type="match status" value="1"/>
</dbReference>
<protein>
    <submittedName>
        <fullName evidence="2">Chemotaxis protein CheW</fullName>
    </submittedName>
</protein>
<keyword evidence="3" id="KW-1185">Reference proteome</keyword>
<feature type="domain" description="CheW-like" evidence="1">
    <location>
        <begin position="1"/>
        <end position="145"/>
    </location>
</feature>